<dbReference type="Proteomes" id="UP000005824">
    <property type="component" value="Unassembled WGS sequence"/>
</dbReference>
<protein>
    <submittedName>
        <fullName evidence="4">Alanine racemase domain protein</fullName>
    </submittedName>
</protein>
<dbReference type="SMART" id="SM01119">
    <property type="entry name" value="D-ser_dehydrat"/>
    <property type="match status" value="1"/>
</dbReference>
<dbReference type="InParanoid" id="B4D5Q4"/>
<dbReference type="PANTHER" id="PTHR28004:SF2">
    <property type="entry name" value="D-SERINE DEHYDRATASE"/>
    <property type="match status" value="1"/>
</dbReference>
<reference evidence="4 5" key="1">
    <citation type="journal article" date="2011" name="J. Bacteriol.">
        <title>Genome sequence of Chthoniobacter flavus Ellin428, an aerobic heterotrophic soil bacterium.</title>
        <authorList>
            <person name="Kant R."/>
            <person name="van Passel M.W."/>
            <person name="Palva A."/>
            <person name="Lucas S."/>
            <person name="Lapidus A."/>
            <person name="Glavina Del Rio T."/>
            <person name="Dalin E."/>
            <person name="Tice H."/>
            <person name="Bruce D."/>
            <person name="Goodwin L."/>
            <person name="Pitluck S."/>
            <person name="Larimer F.W."/>
            <person name="Land M.L."/>
            <person name="Hauser L."/>
            <person name="Sangwan P."/>
            <person name="de Vos W.M."/>
            <person name="Janssen P.H."/>
            <person name="Smidt H."/>
        </authorList>
    </citation>
    <scope>NUCLEOTIDE SEQUENCE [LARGE SCALE GENOMIC DNA]</scope>
    <source>
        <strain evidence="4 5">Ellin428</strain>
    </source>
</reference>
<gene>
    <name evidence="4" type="ORF">CfE428DRAFT_4243</name>
</gene>
<accession>B4D5Q4</accession>
<dbReference type="Gene3D" id="2.40.37.20">
    <property type="entry name" value="D-serine dehydratase-like domain"/>
    <property type="match status" value="1"/>
</dbReference>
<evidence type="ECO:0000256" key="1">
    <source>
        <dbReference type="ARBA" id="ARBA00005323"/>
    </source>
</evidence>
<comment type="caution">
    <text evidence="4">The sequence shown here is derived from an EMBL/GenBank/DDBJ whole genome shotgun (WGS) entry which is preliminary data.</text>
</comment>
<dbReference type="eggNOG" id="COG3616">
    <property type="taxonomic scope" value="Bacteria"/>
</dbReference>
<dbReference type="InterPro" id="IPR029066">
    <property type="entry name" value="PLP-binding_barrel"/>
</dbReference>
<dbReference type="GO" id="GO:0036088">
    <property type="term" value="P:D-serine catabolic process"/>
    <property type="evidence" value="ECO:0007669"/>
    <property type="project" value="TreeGrafter"/>
</dbReference>
<dbReference type="Pfam" id="PF14031">
    <property type="entry name" value="D-ser_dehydrat"/>
    <property type="match status" value="1"/>
</dbReference>
<proteinExistence type="inferred from homology"/>
<dbReference type="CDD" id="cd06821">
    <property type="entry name" value="PLPDE_III_D-TA"/>
    <property type="match status" value="1"/>
</dbReference>
<sequence length="366" mass="39517">MDWFRLSNEAEVASPALLIFEERVESNLRRMIEIAGDPARLRPHVKTHKLGPLVERQLALGINKFKCATIAEAEMCAQADAPDVLIAMPAVGPNVARLCKLAKKYPATRFSTLIDDAGAMQALGLAAVKAGLTLDVFLDLDCGQNRTGIKPGNEALELYRQATTTAGLKVAGLHAYDGHIHEADLTKRRALYETAFGPVLAFRQQLESAGLAVPVLVAGGTPTFPFHAEQTDRQCSPGTTVLWDFGYADKHVDMPFLPAALLLARVVSKPGANRLCLDLGHKSVAAENPHPRVRFIELPDAPAISQSEEHLVIETPRAAEFSVGDTLHGIPRHVCPTVALYNEATVVRGGAAVGTWPIARARRLTV</sequence>
<organism evidence="4 5">
    <name type="scientific">Chthoniobacter flavus Ellin428</name>
    <dbReference type="NCBI Taxonomy" id="497964"/>
    <lineage>
        <taxon>Bacteria</taxon>
        <taxon>Pseudomonadati</taxon>
        <taxon>Verrucomicrobiota</taxon>
        <taxon>Spartobacteria</taxon>
        <taxon>Chthoniobacterales</taxon>
        <taxon>Chthoniobacteraceae</taxon>
        <taxon>Chthoniobacter</taxon>
    </lineage>
</organism>
<keyword evidence="5" id="KW-1185">Reference proteome</keyword>
<evidence type="ECO:0000313" key="4">
    <source>
        <dbReference type="EMBL" id="EDY18107.1"/>
    </source>
</evidence>
<dbReference type="RefSeq" id="WP_006981567.1">
    <property type="nucleotide sequence ID" value="NZ_ABVL01000014.1"/>
</dbReference>
<dbReference type="Pfam" id="PF01168">
    <property type="entry name" value="Ala_racemase_N"/>
    <property type="match status" value="1"/>
</dbReference>
<dbReference type="GO" id="GO:0008721">
    <property type="term" value="F:D-serine ammonia-lyase activity"/>
    <property type="evidence" value="ECO:0007669"/>
    <property type="project" value="TreeGrafter"/>
</dbReference>
<dbReference type="AlphaFoldDB" id="B4D5Q4"/>
<evidence type="ECO:0000256" key="2">
    <source>
        <dbReference type="ARBA" id="ARBA00023239"/>
    </source>
</evidence>
<comment type="similarity">
    <text evidence="1">Belongs to the DSD1 family.</text>
</comment>
<dbReference type="InterPro" id="IPR026956">
    <property type="entry name" value="D-ser_dehydrat-like_dom"/>
</dbReference>
<dbReference type="PANTHER" id="PTHR28004">
    <property type="entry name" value="ZGC:162816-RELATED"/>
    <property type="match status" value="1"/>
</dbReference>
<dbReference type="InterPro" id="IPR042208">
    <property type="entry name" value="D-ser_dehydrat-like_sf"/>
</dbReference>
<dbReference type="Gene3D" id="3.20.20.10">
    <property type="entry name" value="Alanine racemase"/>
    <property type="match status" value="1"/>
</dbReference>
<keyword evidence="2" id="KW-0456">Lyase</keyword>
<feature type="domain" description="D-serine dehydratase-like" evidence="3">
    <location>
        <begin position="259"/>
        <end position="348"/>
    </location>
</feature>
<evidence type="ECO:0000259" key="3">
    <source>
        <dbReference type="SMART" id="SM01119"/>
    </source>
</evidence>
<dbReference type="EMBL" id="ABVL01000014">
    <property type="protein sequence ID" value="EDY18107.1"/>
    <property type="molecule type" value="Genomic_DNA"/>
</dbReference>
<dbReference type="InterPro" id="IPR001608">
    <property type="entry name" value="Ala_racemase_N"/>
</dbReference>
<dbReference type="SUPFAM" id="SSF51419">
    <property type="entry name" value="PLP-binding barrel"/>
    <property type="match status" value="1"/>
</dbReference>
<dbReference type="STRING" id="497964.CfE428DRAFT_4243"/>
<name>B4D5Q4_9BACT</name>
<dbReference type="InterPro" id="IPR051466">
    <property type="entry name" value="D-amino_acid_metab_enzyme"/>
</dbReference>
<evidence type="ECO:0000313" key="5">
    <source>
        <dbReference type="Proteomes" id="UP000005824"/>
    </source>
</evidence>